<feature type="transmembrane region" description="Helical" evidence="2">
    <location>
        <begin position="12"/>
        <end position="39"/>
    </location>
</feature>
<keyword evidence="2" id="KW-0472">Membrane</keyword>
<protein>
    <submittedName>
        <fullName evidence="3">Uncharacterized protein</fullName>
    </submittedName>
</protein>
<reference evidence="3 4" key="1">
    <citation type="journal article" date="2005" name="Science">
        <title>Genome sequence of Theileria parva, a bovine pathogen that transforms lymphocytes.</title>
        <authorList>
            <person name="Gardner M.J."/>
            <person name="Bishop R."/>
            <person name="Shah T."/>
            <person name="de Villiers E.P."/>
            <person name="Carlton J.M."/>
            <person name="Hall N."/>
            <person name="Ren Q."/>
            <person name="Paulsen I.T."/>
            <person name="Pain A."/>
            <person name="Berriman M."/>
            <person name="Wilson R.J.M."/>
            <person name="Sato S."/>
            <person name="Ralph S.A."/>
            <person name="Mann D.J."/>
            <person name="Xiong Z."/>
            <person name="Shallom S.J."/>
            <person name="Weidman J."/>
            <person name="Jiang L."/>
            <person name="Lynn J."/>
            <person name="Weaver B."/>
            <person name="Shoaibi A."/>
            <person name="Domingo A.R."/>
            <person name="Wasawo D."/>
            <person name="Crabtree J."/>
            <person name="Wortman J.R."/>
            <person name="Haas B."/>
            <person name="Angiuoli S.V."/>
            <person name="Creasy T.H."/>
            <person name="Lu C."/>
            <person name="Suh B."/>
            <person name="Silva J.C."/>
            <person name="Utterback T.R."/>
            <person name="Feldblyum T.V."/>
            <person name="Pertea M."/>
            <person name="Allen J."/>
            <person name="Nierman W.C."/>
            <person name="Taracha E.L.N."/>
            <person name="Salzberg S.L."/>
            <person name="White O.R."/>
            <person name="Fitzhugh H.A."/>
            <person name="Morzaria S."/>
            <person name="Venter J.C."/>
            <person name="Fraser C.M."/>
            <person name="Nene V."/>
        </authorList>
    </citation>
    <scope>NUCLEOTIDE SEQUENCE [LARGE SCALE GENOMIC DNA]</scope>
    <source>
        <strain evidence="3 4">Muguga</strain>
    </source>
</reference>
<dbReference type="AlphaFoldDB" id="Q4MZ13"/>
<dbReference type="EMBL" id="AAGK01000006">
    <property type="protein sequence ID" value="EAN30519.1"/>
    <property type="molecule type" value="Genomic_DNA"/>
</dbReference>
<accession>Q4MZ13</accession>
<feature type="compositionally biased region" description="Basic and acidic residues" evidence="1">
    <location>
        <begin position="106"/>
        <end position="138"/>
    </location>
</feature>
<feature type="compositionally biased region" description="Polar residues" evidence="1">
    <location>
        <begin position="145"/>
        <end position="160"/>
    </location>
</feature>
<dbReference type="eggNOG" id="ENOG502QX1F">
    <property type="taxonomic scope" value="Eukaryota"/>
</dbReference>
<name>Q4MZ13_THEPA</name>
<gene>
    <name evidence="3" type="ordered locus">TP03_0678</name>
</gene>
<evidence type="ECO:0000256" key="1">
    <source>
        <dbReference type="SAM" id="MobiDB-lite"/>
    </source>
</evidence>
<dbReference type="InParanoid" id="Q4MZ13"/>
<keyword evidence="2" id="KW-0812">Transmembrane</keyword>
<organism evidence="3 4">
    <name type="scientific">Theileria parva</name>
    <name type="common">East coast fever infection agent</name>
    <dbReference type="NCBI Taxonomy" id="5875"/>
    <lineage>
        <taxon>Eukaryota</taxon>
        <taxon>Sar</taxon>
        <taxon>Alveolata</taxon>
        <taxon>Apicomplexa</taxon>
        <taxon>Aconoidasida</taxon>
        <taxon>Piroplasmida</taxon>
        <taxon>Theileriidae</taxon>
        <taxon>Theileria</taxon>
    </lineage>
</organism>
<feature type="compositionally biased region" description="Basic and acidic residues" evidence="1">
    <location>
        <begin position="165"/>
        <end position="174"/>
    </location>
</feature>
<comment type="caution">
    <text evidence="3">The sequence shown here is derived from an EMBL/GenBank/DDBJ whole genome shotgun (WGS) entry which is preliminary data.</text>
</comment>
<dbReference type="KEGG" id="tpv:TP03_0678"/>
<feature type="region of interest" description="Disordered" evidence="1">
    <location>
        <begin position="106"/>
        <end position="210"/>
    </location>
</feature>
<dbReference type="Proteomes" id="UP000001949">
    <property type="component" value="Unassembled WGS sequence"/>
</dbReference>
<keyword evidence="4" id="KW-1185">Reference proteome</keyword>
<evidence type="ECO:0000313" key="3">
    <source>
        <dbReference type="EMBL" id="EAN30519.1"/>
    </source>
</evidence>
<feature type="compositionally biased region" description="Basic and acidic residues" evidence="1">
    <location>
        <begin position="183"/>
        <end position="199"/>
    </location>
</feature>
<dbReference type="VEuPathDB" id="PiroplasmaDB:TpMuguga_03g00678"/>
<evidence type="ECO:0000256" key="2">
    <source>
        <dbReference type="SAM" id="Phobius"/>
    </source>
</evidence>
<keyword evidence="2" id="KW-1133">Transmembrane helix</keyword>
<sequence>MDSIRTKKSSKKAWIVGTTLVLGVLIVGVIVCLAISGVFDSDKDEKEVKIDVPVITTLPQAFEFIDEVYKKNFPGEDGAVAEELKTLESIKNQMISRLDAKKQAEDEEKKLKEQQQKEQELIEAEIKKTEDGDPKKEPSAVASPEGNTNLTVNKDATVTPGTGHGDGKGTEDAGKVGGAGGKDIPDPKIGKPEPPKTESKFSFGFFKRKP</sequence>
<proteinExistence type="predicted"/>
<evidence type="ECO:0000313" key="4">
    <source>
        <dbReference type="Proteomes" id="UP000001949"/>
    </source>
</evidence>